<name>A0A5P1FAZ6_ASPOF</name>
<reference evidence="2" key="1">
    <citation type="journal article" date="2017" name="Nat. Commun.">
        <title>The asparagus genome sheds light on the origin and evolution of a young Y chromosome.</title>
        <authorList>
            <person name="Harkess A."/>
            <person name="Zhou J."/>
            <person name="Xu C."/>
            <person name="Bowers J.E."/>
            <person name="Van der Hulst R."/>
            <person name="Ayyampalayam S."/>
            <person name="Mercati F."/>
            <person name="Riccardi P."/>
            <person name="McKain M.R."/>
            <person name="Kakrana A."/>
            <person name="Tang H."/>
            <person name="Ray J."/>
            <person name="Groenendijk J."/>
            <person name="Arikit S."/>
            <person name="Mathioni S.M."/>
            <person name="Nakano M."/>
            <person name="Shan H."/>
            <person name="Telgmann-Rauber A."/>
            <person name="Kanno A."/>
            <person name="Yue Z."/>
            <person name="Chen H."/>
            <person name="Li W."/>
            <person name="Chen Y."/>
            <person name="Xu X."/>
            <person name="Zhang Y."/>
            <person name="Luo S."/>
            <person name="Chen H."/>
            <person name="Gao J."/>
            <person name="Mao Z."/>
            <person name="Pires J.C."/>
            <person name="Luo M."/>
            <person name="Kudrna D."/>
            <person name="Wing R.A."/>
            <person name="Meyers B.C."/>
            <person name="Yi K."/>
            <person name="Kong H."/>
            <person name="Lavrijsen P."/>
            <person name="Sunseri F."/>
            <person name="Falavigna A."/>
            <person name="Ye Y."/>
            <person name="Leebens-Mack J.H."/>
            <person name="Chen G."/>
        </authorList>
    </citation>
    <scope>NUCLEOTIDE SEQUENCE [LARGE SCALE GENOMIC DNA]</scope>
    <source>
        <strain evidence="2">cv. DH0086</strain>
    </source>
</reference>
<gene>
    <name evidence="1" type="ORF">A4U43_C03F7920</name>
</gene>
<evidence type="ECO:0000313" key="1">
    <source>
        <dbReference type="EMBL" id="ONK74577.1"/>
    </source>
</evidence>
<dbReference type="Proteomes" id="UP000243459">
    <property type="component" value="Chromosome 3"/>
</dbReference>
<organism evidence="1 2">
    <name type="scientific">Asparagus officinalis</name>
    <name type="common">Garden asparagus</name>
    <dbReference type="NCBI Taxonomy" id="4686"/>
    <lineage>
        <taxon>Eukaryota</taxon>
        <taxon>Viridiplantae</taxon>
        <taxon>Streptophyta</taxon>
        <taxon>Embryophyta</taxon>
        <taxon>Tracheophyta</taxon>
        <taxon>Spermatophyta</taxon>
        <taxon>Magnoliopsida</taxon>
        <taxon>Liliopsida</taxon>
        <taxon>Asparagales</taxon>
        <taxon>Asparagaceae</taxon>
        <taxon>Asparagoideae</taxon>
        <taxon>Asparagus</taxon>
    </lineage>
</organism>
<proteinExistence type="predicted"/>
<accession>A0A5P1FAZ6</accession>
<sequence length="200" mass="21984">MSATIFPNFIIGTRLRAAPVSLDPSMELNEAAEKKLTCEADGRVDSFMLSGSSTLLFHFEQLTYLLCRREQGTIVSLLTKFVDALNKEASFSSAMCLIHPYAFGSGITLRNERPIKGSFCEQLQQVVHFGVSRILGVSSGHVFSVLGPCGRGPPDADTRSIMRSSLGVRCRLTCRRRQQGGQSSAKREKKEVRAAEVKIL</sequence>
<dbReference type="Gramene" id="ONK74577">
    <property type="protein sequence ID" value="ONK74577"/>
    <property type="gene ID" value="A4U43_C03F7920"/>
</dbReference>
<dbReference type="EMBL" id="CM007383">
    <property type="protein sequence ID" value="ONK74577.1"/>
    <property type="molecule type" value="Genomic_DNA"/>
</dbReference>
<dbReference type="AlphaFoldDB" id="A0A5P1FAZ6"/>
<evidence type="ECO:0000313" key="2">
    <source>
        <dbReference type="Proteomes" id="UP000243459"/>
    </source>
</evidence>
<keyword evidence="2" id="KW-1185">Reference proteome</keyword>
<protein>
    <submittedName>
        <fullName evidence="1">Uncharacterized protein</fullName>
    </submittedName>
</protein>